<gene>
    <name evidence="1" type="ORF">NDI54_02145</name>
</gene>
<comment type="caution">
    <text evidence="1">The sequence shown here is derived from an EMBL/GenBank/DDBJ whole genome shotgun (WGS) entry which is preliminary data.</text>
</comment>
<dbReference type="Proteomes" id="UP001253439">
    <property type="component" value="Unassembled WGS sequence"/>
</dbReference>
<keyword evidence="2" id="KW-1185">Reference proteome</keyword>
<reference evidence="1 2" key="1">
    <citation type="submission" date="2022-06" db="EMBL/GenBank/DDBJ databases">
        <title>Haloarcula sp. a new haloarchaeum isolate from saline soil.</title>
        <authorList>
            <person name="Strakova D."/>
            <person name="Galisteo C."/>
            <person name="Sanchez-Porro C."/>
            <person name="Ventosa A."/>
        </authorList>
    </citation>
    <scope>NUCLEOTIDE SEQUENCE [LARGE SCALE GENOMIC DNA]</scope>
    <source>
        <strain evidence="1 2">S1AR25-5A</strain>
    </source>
</reference>
<dbReference type="AlphaFoldDB" id="A0AAE4JG32"/>
<sequence length="163" mass="17540">MDRRTFLRSSASVASVSAIAGCSALGGSSDYTFENAGDDAWESWDFQTQGGRFVAGGRFSLEPGEWTSQGFSSSINIRLTYDFNITGGNGVDFYIIDGDEMEDFEERDDPNFDFSDQIEGIGAASTDVTSPEYAVILDNTQFGEMGTGGNTSSGTLRLEGRPL</sequence>
<organism evidence="1 2">
    <name type="scientific">Haloarcula terrestris</name>
    <dbReference type="NCBI Taxonomy" id="2950533"/>
    <lineage>
        <taxon>Archaea</taxon>
        <taxon>Methanobacteriati</taxon>
        <taxon>Methanobacteriota</taxon>
        <taxon>Stenosarchaea group</taxon>
        <taxon>Halobacteria</taxon>
        <taxon>Halobacteriales</taxon>
        <taxon>Haloarculaceae</taxon>
        <taxon>Haloarcula</taxon>
    </lineage>
</organism>
<proteinExistence type="predicted"/>
<dbReference type="EMBL" id="JAMQOM010000001">
    <property type="protein sequence ID" value="MDS0220145.1"/>
    <property type="molecule type" value="Genomic_DNA"/>
</dbReference>
<evidence type="ECO:0000313" key="2">
    <source>
        <dbReference type="Proteomes" id="UP001253439"/>
    </source>
</evidence>
<accession>A0AAE4JG32</accession>
<name>A0AAE4JG32_9EURY</name>
<evidence type="ECO:0000313" key="1">
    <source>
        <dbReference type="EMBL" id="MDS0220145.1"/>
    </source>
</evidence>
<protein>
    <recommendedName>
        <fullName evidence="3">Lipoprotein</fullName>
    </recommendedName>
</protein>
<dbReference type="RefSeq" id="WP_310894840.1">
    <property type="nucleotide sequence ID" value="NZ_JAMQOM010000001.1"/>
</dbReference>
<evidence type="ECO:0008006" key="3">
    <source>
        <dbReference type="Google" id="ProtNLM"/>
    </source>
</evidence>
<dbReference type="PROSITE" id="PS51257">
    <property type="entry name" value="PROKAR_LIPOPROTEIN"/>
    <property type="match status" value="1"/>
</dbReference>